<keyword evidence="4" id="KW-1185">Reference proteome</keyword>
<dbReference type="RefSeq" id="WP_253053421.1">
    <property type="nucleotide sequence ID" value="NZ_JAMXWN010000004.1"/>
</dbReference>
<evidence type="ECO:0000256" key="1">
    <source>
        <dbReference type="ARBA" id="ARBA00006817"/>
    </source>
</evidence>
<feature type="domain" description="Activator of Hsp90 ATPase homologue 1/2-like C-terminal" evidence="2">
    <location>
        <begin position="14"/>
        <end position="138"/>
    </location>
</feature>
<dbReference type="Gene3D" id="3.30.530.20">
    <property type="match status" value="1"/>
</dbReference>
<dbReference type="InterPro" id="IPR023393">
    <property type="entry name" value="START-like_dom_sf"/>
</dbReference>
<dbReference type="InterPro" id="IPR013538">
    <property type="entry name" value="ASHA1/2-like_C"/>
</dbReference>
<evidence type="ECO:0000259" key="2">
    <source>
        <dbReference type="Pfam" id="PF08327"/>
    </source>
</evidence>
<comment type="similarity">
    <text evidence="1">Belongs to the AHA1 family.</text>
</comment>
<evidence type="ECO:0000313" key="3">
    <source>
        <dbReference type="EMBL" id="MFC6386334.1"/>
    </source>
</evidence>
<reference evidence="4" key="1">
    <citation type="journal article" date="2019" name="Int. J. Syst. Evol. Microbiol.">
        <title>The Global Catalogue of Microorganisms (GCM) 10K type strain sequencing project: providing services to taxonomists for standard genome sequencing and annotation.</title>
        <authorList>
            <consortium name="The Broad Institute Genomics Platform"/>
            <consortium name="The Broad Institute Genome Sequencing Center for Infectious Disease"/>
            <person name="Wu L."/>
            <person name="Ma J."/>
        </authorList>
    </citation>
    <scope>NUCLEOTIDE SEQUENCE [LARGE SCALE GENOMIC DNA]</scope>
    <source>
        <strain evidence="4">CCUG 42001</strain>
    </source>
</reference>
<accession>A0ABW1WDP3</accession>
<protein>
    <submittedName>
        <fullName evidence="3">SRPBCC domain-containing protein</fullName>
    </submittedName>
</protein>
<evidence type="ECO:0000313" key="4">
    <source>
        <dbReference type="Proteomes" id="UP001596267"/>
    </source>
</evidence>
<comment type="caution">
    <text evidence="3">The sequence shown here is derived from an EMBL/GenBank/DDBJ whole genome shotgun (WGS) entry which is preliminary data.</text>
</comment>
<organism evidence="3 4">
    <name type="scientific">Sporolactobacillus kofuensis</name>
    <dbReference type="NCBI Taxonomy" id="269672"/>
    <lineage>
        <taxon>Bacteria</taxon>
        <taxon>Bacillati</taxon>
        <taxon>Bacillota</taxon>
        <taxon>Bacilli</taxon>
        <taxon>Bacillales</taxon>
        <taxon>Sporolactobacillaceae</taxon>
        <taxon>Sporolactobacillus</taxon>
    </lineage>
</organism>
<sequence length="146" mass="16567">MDHNTLEQEIFINASLQEVWQLVSTPAWWVGDQGPDHVTVDGRRLVADCTYGRFPVLIEDIEAPTTLVCRWASAHPGEEPIEGNSTLIAFHLRSENDGTRLSVREKGFAHLDVTEGQQVRSFKENIKGWEWQLNVIKQKAESNLNT</sequence>
<dbReference type="SUPFAM" id="SSF55961">
    <property type="entry name" value="Bet v1-like"/>
    <property type="match status" value="1"/>
</dbReference>
<dbReference type="Proteomes" id="UP001596267">
    <property type="component" value="Unassembled WGS sequence"/>
</dbReference>
<dbReference type="EMBL" id="JBHSTQ010000005">
    <property type="protein sequence ID" value="MFC6386334.1"/>
    <property type="molecule type" value="Genomic_DNA"/>
</dbReference>
<gene>
    <name evidence="3" type="ORF">ACFP7A_06960</name>
</gene>
<proteinExistence type="inferred from homology"/>
<dbReference type="Pfam" id="PF08327">
    <property type="entry name" value="AHSA1"/>
    <property type="match status" value="1"/>
</dbReference>
<name>A0ABW1WDP3_9BACL</name>